<sequence length="142" mass="15782">MWMIHQCSCLLQLQLCPASYYPSLQLDSGSTIFFGTCPGATRNRTFYSLQPKSRPSEASLTYHPAYRRTKNSIRLAATPVSQLRLAGKRQNRFTGKKRCPAEPCSDVSLTSLPPIGVEPMASTLLVSRSTTELKGLLLFRGR</sequence>
<evidence type="ECO:0000313" key="3">
    <source>
        <dbReference type="Proteomes" id="UP001360953"/>
    </source>
</evidence>
<keyword evidence="1" id="KW-0732">Signal</keyword>
<dbReference type="RefSeq" id="XP_066656113.1">
    <property type="nucleotide sequence ID" value="XM_066795389.1"/>
</dbReference>
<keyword evidence="3" id="KW-1185">Reference proteome</keyword>
<gene>
    <name evidence="2" type="ORF">J3D65DRAFT_327226</name>
</gene>
<accession>A0ABR1LV93</accession>
<feature type="signal peptide" evidence="1">
    <location>
        <begin position="1"/>
        <end position="18"/>
    </location>
</feature>
<comment type="caution">
    <text evidence="2">The sequence shown here is derived from an EMBL/GenBank/DDBJ whole genome shotgun (WGS) entry which is preliminary data.</text>
</comment>
<dbReference type="EMBL" id="JBBPEH010000005">
    <property type="protein sequence ID" value="KAK7538426.1"/>
    <property type="molecule type" value="Genomic_DNA"/>
</dbReference>
<reference evidence="2 3" key="1">
    <citation type="submission" date="2024-04" db="EMBL/GenBank/DDBJ databases">
        <title>Phyllosticta paracitricarpa is synonymous to the EU quarantine fungus P. citricarpa based on phylogenomic analyses.</title>
        <authorList>
            <consortium name="Lawrence Berkeley National Laboratory"/>
            <person name="Van ingen-buijs V.A."/>
            <person name="Van westerhoven A.C."/>
            <person name="Haridas S."/>
            <person name="Skiadas P."/>
            <person name="Martin F."/>
            <person name="Groenewald J.Z."/>
            <person name="Crous P.W."/>
            <person name="Seidl M.F."/>
        </authorList>
    </citation>
    <scope>NUCLEOTIDE SEQUENCE [LARGE SCALE GENOMIC DNA]</scope>
    <source>
        <strain evidence="2 3">CPC 17464</strain>
    </source>
</reference>
<evidence type="ECO:0000256" key="1">
    <source>
        <dbReference type="SAM" id="SignalP"/>
    </source>
</evidence>
<protein>
    <submittedName>
        <fullName evidence="2">Uncharacterized protein</fullName>
    </submittedName>
</protein>
<proteinExistence type="predicted"/>
<name>A0ABR1LV93_9PEZI</name>
<evidence type="ECO:0000313" key="2">
    <source>
        <dbReference type="EMBL" id="KAK7538426.1"/>
    </source>
</evidence>
<dbReference type="Proteomes" id="UP001360953">
    <property type="component" value="Unassembled WGS sequence"/>
</dbReference>
<organism evidence="2 3">
    <name type="scientific">Phyllosticta citribraziliensis</name>
    <dbReference type="NCBI Taxonomy" id="989973"/>
    <lineage>
        <taxon>Eukaryota</taxon>
        <taxon>Fungi</taxon>
        <taxon>Dikarya</taxon>
        <taxon>Ascomycota</taxon>
        <taxon>Pezizomycotina</taxon>
        <taxon>Dothideomycetes</taxon>
        <taxon>Dothideomycetes incertae sedis</taxon>
        <taxon>Botryosphaeriales</taxon>
        <taxon>Phyllostictaceae</taxon>
        <taxon>Phyllosticta</taxon>
    </lineage>
</organism>
<feature type="chain" id="PRO_5045476563" evidence="1">
    <location>
        <begin position="19"/>
        <end position="142"/>
    </location>
</feature>
<dbReference type="GeneID" id="92028295"/>